<feature type="compositionally biased region" description="Low complexity" evidence="1">
    <location>
        <begin position="22"/>
        <end position="32"/>
    </location>
</feature>
<dbReference type="EMBL" id="CP060636">
    <property type="protein sequence ID" value="QNM13247.1"/>
    <property type="molecule type" value="Genomic_DNA"/>
</dbReference>
<evidence type="ECO:0000256" key="1">
    <source>
        <dbReference type="SAM" id="MobiDB-lite"/>
    </source>
</evidence>
<keyword evidence="3" id="KW-1185">Reference proteome</keyword>
<name>A0A7G9GR15_9FIRM</name>
<dbReference type="AlphaFoldDB" id="A0A7G9GR15"/>
<protein>
    <submittedName>
        <fullName evidence="2">Uncharacterized protein</fullName>
    </submittedName>
</protein>
<accession>A0A7G9GR15</accession>
<gene>
    <name evidence="2" type="ORF">H9Q80_04660</name>
</gene>
<evidence type="ECO:0000313" key="3">
    <source>
        <dbReference type="Proteomes" id="UP000515856"/>
    </source>
</evidence>
<dbReference type="RefSeq" id="WP_158552838.1">
    <property type="nucleotide sequence ID" value="NZ_CP060636.1"/>
</dbReference>
<feature type="region of interest" description="Disordered" evidence="1">
    <location>
        <begin position="14"/>
        <end position="37"/>
    </location>
</feature>
<dbReference type="Proteomes" id="UP000515856">
    <property type="component" value="Chromosome"/>
</dbReference>
<proteinExistence type="predicted"/>
<evidence type="ECO:0000313" key="2">
    <source>
        <dbReference type="EMBL" id="QNM13247.1"/>
    </source>
</evidence>
<reference evidence="2 3" key="1">
    <citation type="submission" date="2020-08" db="EMBL/GenBank/DDBJ databases">
        <authorList>
            <person name="Liu C."/>
            <person name="Sun Q."/>
        </authorList>
    </citation>
    <scope>NUCLEOTIDE SEQUENCE [LARGE SCALE GENOMIC DNA]</scope>
    <source>
        <strain evidence="2 3">NSJ-61</strain>
    </source>
</reference>
<sequence>MNWFIKADDIVLKSKGDQPAENPQNNNQQGQPKKIGGSVLTLFPTSFIIY</sequence>
<dbReference type="KEGG" id="ehn:H9Q80_04660"/>
<organism evidence="2 3">
    <name type="scientific">[Eubacterium] hominis</name>
    <dbReference type="NCBI Taxonomy" id="2764325"/>
    <lineage>
        <taxon>Bacteria</taxon>
        <taxon>Bacillati</taxon>
        <taxon>Bacillota</taxon>
        <taxon>Erysipelotrichia</taxon>
        <taxon>Erysipelotrichales</taxon>
        <taxon>Erysipelotrichaceae</taxon>
        <taxon>Amedibacillus</taxon>
    </lineage>
</organism>